<feature type="binding site" evidence="9">
    <location>
        <position position="421"/>
    </location>
    <ligand>
        <name>substrate</name>
    </ligand>
</feature>
<dbReference type="GO" id="GO:0046872">
    <property type="term" value="F:metal ion binding"/>
    <property type="evidence" value="ECO:0007669"/>
    <property type="project" value="UniProtKB-KW"/>
</dbReference>
<keyword evidence="5 11" id="KW-0812">Transmembrane</keyword>
<dbReference type="Proteomes" id="UP000430345">
    <property type="component" value="Unassembled WGS sequence"/>
</dbReference>
<evidence type="ECO:0000256" key="1">
    <source>
        <dbReference type="ARBA" id="ARBA00004651"/>
    </source>
</evidence>
<evidence type="ECO:0000256" key="3">
    <source>
        <dbReference type="ARBA" id="ARBA00009983"/>
    </source>
</evidence>
<keyword evidence="9" id="KW-0464">Manganese</keyword>
<feature type="transmembrane region" description="Helical" evidence="11">
    <location>
        <begin position="164"/>
        <end position="182"/>
    </location>
</feature>
<evidence type="ECO:0000313" key="14">
    <source>
        <dbReference type="Proteomes" id="UP000430345"/>
    </source>
</evidence>
<reference evidence="13 14" key="1">
    <citation type="submission" date="2019-10" db="EMBL/GenBank/DDBJ databases">
        <title>The Genome Sequence of Clostridium tarantellae Isolated from Fish Brain.</title>
        <authorList>
            <person name="Bano L."/>
            <person name="Kiel M."/>
            <person name="Sales G."/>
            <person name="Doxey A.C."/>
            <person name="Mansfield M.J."/>
            <person name="Schiavone M."/>
            <person name="Rossetto O."/>
            <person name="Pirazzini M."/>
            <person name="Dobrindt U."/>
            <person name="Montecucco C."/>
        </authorList>
    </citation>
    <scope>NUCLEOTIDE SEQUENCE [LARGE SCALE GENOMIC DNA]</scope>
    <source>
        <strain evidence="13 14">DSM 3997</strain>
    </source>
</reference>
<dbReference type="PIRSF" id="PIRSF005091">
    <property type="entry name" value="Mmb_sulf_HI1246"/>
    <property type="match status" value="1"/>
</dbReference>
<feature type="transmembrane region" description="Helical" evidence="11">
    <location>
        <begin position="77"/>
        <end position="97"/>
    </location>
</feature>
<proteinExistence type="inferred from homology"/>
<dbReference type="EMBL" id="WHJC01000013">
    <property type="protein sequence ID" value="MPQ42590.1"/>
    <property type="molecule type" value="Genomic_DNA"/>
</dbReference>
<dbReference type="InterPro" id="IPR000917">
    <property type="entry name" value="Sulfatase_N"/>
</dbReference>
<keyword evidence="13" id="KW-0808">Transferase</keyword>
<evidence type="ECO:0000256" key="5">
    <source>
        <dbReference type="ARBA" id="ARBA00022692"/>
    </source>
</evidence>
<evidence type="ECO:0000256" key="9">
    <source>
        <dbReference type="PIRSR" id="PIRSR005091-2"/>
    </source>
</evidence>
<accession>A0A6I1MHF7</accession>
<comment type="pathway">
    <text evidence="2">Cell wall biogenesis; lipoteichoic acid biosynthesis.</text>
</comment>
<sequence length="605" mass="70710">MKKMLKNFVKDNWLFIVMVAIIQFKSTILLGMLRTSGSLTFDYSRAYFMKPPIWAHIAVITLIFSFMYLFKEKGRYRYALIVDFIISLLFLVDIMYYRANTNFISIRHLLHPEIFNPTGKSLWNFSFTDIYFFVDFIVAFLIWKFTKIKYIKTVISKKCRILSFTVVFLISAFTVGFTHYYIDIKGNNDNYNFFRIAWAPFQTYGDMSPLGFHFYDLYYYGTKHKTLDPQEVEEIQSWINENKEDIPDNEYKGMYKGKNVIAVQVESLENFVLNEKVYGQEITPNLNRLMKNSLYFNNFYEQNNSGTSSDADLLVNTSVFPIREGSTFFTYPWTTYNTLQMILSKEGYNSISTHAEIPGNWNWSEAHKAFKAKTVWDESSFNLDEKIGLGLSDGSYMKQISEKIKNEKDPFYLFFPTLTSHGPFEMPEDKKFLKLPKELDENILGAYFQSIRYTDEMIGNFIETLKKNGQLDNTVVMIYGDHCGVHKFYDEETQQAPLEGDWWRDNHKKVPLLIYNPFTKGTVIEKNGGKVDILPTILYLLGNDRNVFDNTSMGRVLVNTNKDSTILNNGEIKGNPTEEEEVHWNKAFHVADLIIEGNYFKNYGQ</sequence>
<comment type="subcellular location">
    <subcellularLocation>
        <location evidence="1">Cell membrane</location>
        <topology evidence="1">Multi-pass membrane protein</topology>
    </subcellularLocation>
</comment>
<dbReference type="Gene3D" id="3.40.720.10">
    <property type="entry name" value="Alkaline Phosphatase, subunit A"/>
    <property type="match status" value="1"/>
</dbReference>
<dbReference type="GO" id="GO:0016787">
    <property type="term" value="F:hydrolase activity"/>
    <property type="evidence" value="ECO:0007669"/>
    <property type="project" value="UniProtKB-KW"/>
</dbReference>
<name>A0A6I1MHF7_9CLOT</name>
<keyword evidence="13" id="KW-0378">Hydrolase</keyword>
<dbReference type="SUPFAM" id="SSF53649">
    <property type="entry name" value="Alkaline phosphatase-like"/>
    <property type="match status" value="1"/>
</dbReference>
<feature type="binding site" evidence="10">
    <location>
        <position position="481"/>
    </location>
    <ligand>
        <name>Mn(2+)</name>
        <dbReference type="ChEBI" id="CHEBI:29035"/>
    </ligand>
</feature>
<dbReference type="GO" id="GO:0016740">
    <property type="term" value="F:transferase activity"/>
    <property type="evidence" value="ECO:0007669"/>
    <property type="project" value="UniProtKB-KW"/>
</dbReference>
<feature type="binding site" evidence="10">
    <location>
        <position position="482"/>
    </location>
    <ligand>
        <name>Mn(2+)</name>
        <dbReference type="ChEBI" id="CHEBI:29035"/>
    </ligand>
</feature>
<keyword evidence="4" id="KW-1003">Cell membrane</keyword>
<dbReference type="InterPro" id="IPR050448">
    <property type="entry name" value="OpgB/LTA_synthase_biosynth"/>
</dbReference>
<protein>
    <submittedName>
        <fullName evidence="13">Sulfatase-like hydrolase/transferase</fullName>
    </submittedName>
</protein>
<feature type="binding site" evidence="10">
    <location>
        <position position="266"/>
    </location>
    <ligand>
        <name>Mn(2+)</name>
        <dbReference type="ChEBI" id="CHEBI:29035"/>
    </ligand>
</feature>
<feature type="active site" evidence="8">
    <location>
        <position position="308"/>
    </location>
</feature>
<dbReference type="Pfam" id="PF00884">
    <property type="entry name" value="Sulfatase"/>
    <property type="match status" value="1"/>
</dbReference>
<evidence type="ECO:0000256" key="2">
    <source>
        <dbReference type="ARBA" id="ARBA00004936"/>
    </source>
</evidence>
<evidence type="ECO:0000256" key="8">
    <source>
        <dbReference type="PIRSR" id="PIRSR005091-1"/>
    </source>
</evidence>
<evidence type="ECO:0000256" key="6">
    <source>
        <dbReference type="ARBA" id="ARBA00022989"/>
    </source>
</evidence>
<dbReference type="PANTHER" id="PTHR47371">
    <property type="entry name" value="LIPOTEICHOIC ACID SYNTHASE"/>
    <property type="match status" value="1"/>
</dbReference>
<evidence type="ECO:0000256" key="11">
    <source>
        <dbReference type="SAM" id="Phobius"/>
    </source>
</evidence>
<keyword evidence="6 11" id="KW-1133">Transmembrane helix</keyword>
<dbReference type="OrthoDB" id="5901192at2"/>
<evidence type="ECO:0000313" key="13">
    <source>
        <dbReference type="EMBL" id="MPQ42590.1"/>
    </source>
</evidence>
<gene>
    <name evidence="13" type="ORF">GBZ86_02310</name>
</gene>
<evidence type="ECO:0000256" key="7">
    <source>
        <dbReference type="ARBA" id="ARBA00023136"/>
    </source>
</evidence>
<comment type="similarity">
    <text evidence="3">Belongs to the LTA synthase family.</text>
</comment>
<dbReference type="GO" id="GO:0005886">
    <property type="term" value="C:plasma membrane"/>
    <property type="evidence" value="ECO:0007669"/>
    <property type="project" value="UniProtKB-SubCell"/>
</dbReference>
<dbReference type="InterPro" id="IPR017850">
    <property type="entry name" value="Alkaline_phosphatase_core_sf"/>
</dbReference>
<feature type="transmembrane region" description="Helical" evidence="11">
    <location>
        <begin position="122"/>
        <end position="143"/>
    </location>
</feature>
<dbReference type="AlphaFoldDB" id="A0A6I1MHF7"/>
<evidence type="ECO:0000259" key="12">
    <source>
        <dbReference type="Pfam" id="PF00884"/>
    </source>
</evidence>
<dbReference type="InterPro" id="IPR012160">
    <property type="entry name" value="LtaS-like"/>
</dbReference>
<dbReference type="RefSeq" id="WP_152887381.1">
    <property type="nucleotide sequence ID" value="NZ_WHJC01000013.1"/>
</dbReference>
<evidence type="ECO:0000256" key="4">
    <source>
        <dbReference type="ARBA" id="ARBA00022475"/>
    </source>
</evidence>
<keyword evidence="7 11" id="KW-0472">Membrane</keyword>
<keyword evidence="9" id="KW-0479">Metal-binding</keyword>
<keyword evidence="14" id="KW-1185">Reference proteome</keyword>
<feature type="domain" description="Sulfatase N-terminal" evidence="12">
    <location>
        <begin position="258"/>
        <end position="542"/>
    </location>
</feature>
<comment type="caution">
    <text evidence="13">The sequence shown here is derived from an EMBL/GenBank/DDBJ whole genome shotgun (WGS) entry which is preliminary data.</text>
</comment>
<organism evidence="13 14">
    <name type="scientific">Clostridium tarantellae</name>
    <dbReference type="NCBI Taxonomy" id="39493"/>
    <lineage>
        <taxon>Bacteria</taxon>
        <taxon>Bacillati</taxon>
        <taxon>Bacillota</taxon>
        <taxon>Clostridia</taxon>
        <taxon>Eubacteriales</taxon>
        <taxon>Clostridiaceae</taxon>
        <taxon>Clostridium</taxon>
    </lineage>
</organism>
<dbReference type="CDD" id="cd16015">
    <property type="entry name" value="LTA_synthase"/>
    <property type="match status" value="1"/>
</dbReference>
<evidence type="ECO:0000256" key="10">
    <source>
        <dbReference type="PIRSR" id="PIRSR005091-3"/>
    </source>
</evidence>
<dbReference type="Gene3D" id="3.30.1120.170">
    <property type="match status" value="1"/>
</dbReference>
<feature type="transmembrane region" description="Helical" evidence="11">
    <location>
        <begin position="53"/>
        <end position="70"/>
    </location>
</feature>
<dbReference type="PANTHER" id="PTHR47371:SF3">
    <property type="entry name" value="PHOSPHOGLYCEROL TRANSFERASE I"/>
    <property type="match status" value="1"/>
</dbReference>
<feature type="transmembrane region" description="Helical" evidence="11">
    <location>
        <begin position="12"/>
        <end position="33"/>
    </location>
</feature>